<organism evidence="3 4">
    <name type="scientific">Segatella bryantii</name>
    <name type="common">Prevotella bryantii</name>
    <dbReference type="NCBI Taxonomy" id="77095"/>
    <lineage>
        <taxon>Bacteria</taxon>
        <taxon>Pseudomonadati</taxon>
        <taxon>Bacteroidota</taxon>
        <taxon>Bacteroidia</taxon>
        <taxon>Bacteroidales</taxon>
        <taxon>Prevotellaceae</taxon>
        <taxon>Segatella</taxon>
    </lineage>
</organism>
<feature type="transmembrane region" description="Helical" evidence="2">
    <location>
        <begin position="317"/>
        <end position="338"/>
    </location>
</feature>
<evidence type="ECO:0000256" key="1">
    <source>
        <dbReference type="SAM" id="Coils"/>
    </source>
</evidence>
<name>A0ABX4EJ21_SEGBR</name>
<comment type="caution">
    <text evidence="3">The sequence shown here is derived from an EMBL/GenBank/DDBJ whole genome shotgun (WGS) entry which is preliminary data.</text>
</comment>
<feature type="transmembrane region" description="Helical" evidence="2">
    <location>
        <begin position="288"/>
        <end position="305"/>
    </location>
</feature>
<dbReference type="Proteomes" id="UP000216189">
    <property type="component" value="Unassembled WGS sequence"/>
</dbReference>
<accession>A0ABX4EJ21</accession>
<feature type="transmembrane region" description="Helical" evidence="2">
    <location>
        <begin position="629"/>
        <end position="648"/>
    </location>
</feature>
<feature type="transmembrane region" description="Helical" evidence="2">
    <location>
        <begin position="7"/>
        <end position="28"/>
    </location>
</feature>
<feature type="transmembrane region" description="Helical" evidence="2">
    <location>
        <begin position="503"/>
        <end position="523"/>
    </location>
</feature>
<evidence type="ECO:0000256" key="2">
    <source>
        <dbReference type="SAM" id="Phobius"/>
    </source>
</evidence>
<feature type="transmembrane region" description="Helical" evidence="2">
    <location>
        <begin position="407"/>
        <end position="424"/>
    </location>
</feature>
<evidence type="ECO:0000313" key="3">
    <source>
        <dbReference type="EMBL" id="OYP56308.1"/>
    </source>
</evidence>
<dbReference type="EMBL" id="NPJF01000023">
    <property type="protein sequence ID" value="OYP56308.1"/>
    <property type="molecule type" value="Genomic_DNA"/>
</dbReference>
<keyword evidence="1" id="KW-0175">Coiled coil</keyword>
<evidence type="ECO:0000313" key="4">
    <source>
        <dbReference type="Proteomes" id="UP000216189"/>
    </source>
</evidence>
<evidence type="ECO:0008006" key="5">
    <source>
        <dbReference type="Google" id="ProtNLM"/>
    </source>
</evidence>
<feature type="coiled-coil region" evidence="1">
    <location>
        <begin position="187"/>
        <end position="214"/>
    </location>
</feature>
<feature type="transmembrane region" description="Helical" evidence="2">
    <location>
        <begin position="358"/>
        <end position="376"/>
    </location>
</feature>
<keyword evidence="2" id="KW-1133">Transmembrane helix</keyword>
<feature type="transmembrane region" description="Helical" evidence="2">
    <location>
        <begin position="246"/>
        <end position="267"/>
    </location>
</feature>
<keyword evidence="2" id="KW-0812">Transmembrane</keyword>
<keyword evidence="2" id="KW-0472">Membrane</keyword>
<feature type="transmembrane region" description="Helical" evidence="2">
    <location>
        <begin position="471"/>
        <end position="491"/>
    </location>
</feature>
<proteinExistence type="predicted"/>
<reference evidence="3 4" key="1">
    <citation type="submission" date="2017-08" db="EMBL/GenBank/DDBJ databases">
        <title>Comparative genomics of non-oral Prevotella species.</title>
        <authorList>
            <person name="Accetto T."/>
            <person name="Nograsek B."/>
            <person name="Avgustin G."/>
        </authorList>
    </citation>
    <scope>NUCLEOTIDE SEQUENCE [LARGE SCALE GENOMIC DNA]</scope>
    <source>
        <strain evidence="3 4">TC1-1</strain>
    </source>
</reference>
<sequence length="662" mass="76634">MKKKKIITGYLVVSIVALVSTILISLTMQKKYAAFITLSDEHVENDMLLGLTAKDALVNQHKQLDCGINNPYIYCQLIYTNNFLKDIAKLHYPKTHIEDLKDSIAYKIDGKYKTIEIRTISSNATKAAIVTNSVAKLLNTYITNQKTNFYKQELAYILSIKKEKEKIYKRKEKIYSLYLDSHFDTNLKKEILKIDNLQKERDLAFNEYNNAYIQYYRTLSFLDKNRNIFTILKNTTIEETPIEPNFIPYFLTLESLGVILWTFIILIGKRLKEPTYITTKELFNPFSPWILTISIWLFILLLLQIEKGLLYPLTNKFYYSLSLWLVSFTFFSITSYYLIPNRANQAQNFASPIHVNKLFFNCLVMLLTIIAPLYFYQVLKAVLAMSTTEIMMNIRTFNIGGDKSFGILNYANIIGQALLAVAIWRYPKISGWKLTLIIVCNIISAFSIMGKMPFVFIIAIIIFALYEKKIIKIRTIALWTIPLFFLFYIFTNARQGDDEQSQLSLADFLGMYILSPPVAFGLITENIHTQFGLSTFSSIYRFINDWGLGHYEIKDGIQEFVYVPVLTNVYTILQPFYEDFGYKGVTYFGMLYGILTGTTFKLSHNGNGIAKCIYSYIAVNLILQFFQEGIFIGFIAFLEYIAICIVCIQKTIKIDTKYYDKK</sequence>
<gene>
    <name evidence="3" type="ORF">CIK91_03010</name>
</gene>
<feature type="transmembrane region" description="Helical" evidence="2">
    <location>
        <begin position="436"/>
        <end position="465"/>
    </location>
</feature>
<dbReference type="RefSeq" id="WP_094448118.1">
    <property type="nucleotide sequence ID" value="NZ_CP091801.1"/>
</dbReference>
<keyword evidence="4" id="KW-1185">Reference proteome</keyword>
<protein>
    <recommendedName>
        <fullName evidence="5">Oligosaccharide repeat unit polymerase</fullName>
    </recommendedName>
</protein>
<dbReference type="NCBIfam" id="TIGR04370">
    <property type="entry name" value="glyco_rpt_poly"/>
    <property type="match status" value="1"/>
</dbReference>